<keyword evidence="2" id="KW-1185">Reference proteome</keyword>
<gene>
    <name evidence="1" type="ORF">LTR37_007228</name>
</gene>
<evidence type="ECO:0000313" key="2">
    <source>
        <dbReference type="Proteomes" id="UP001281147"/>
    </source>
</evidence>
<reference evidence="1" key="1">
    <citation type="submission" date="2023-07" db="EMBL/GenBank/DDBJ databases">
        <title>Black Yeasts Isolated from many extreme environments.</title>
        <authorList>
            <person name="Coleine C."/>
            <person name="Stajich J.E."/>
            <person name="Selbmann L."/>
        </authorList>
    </citation>
    <scope>NUCLEOTIDE SEQUENCE</scope>
    <source>
        <strain evidence="1">CCFEE 5714</strain>
    </source>
</reference>
<comment type="caution">
    <text evidence="1">The sequence shown here is derived from an EMBL/GenBank/DDBJ whole genome shotgun (WGS) entry which is preliminary data.</text>
</comment>
<dbReference type="Proteomes" id="UP001281147">
    <property type="component" value="Unassembled WGS sequence"/>
</dbReference>
<name>A0ACC3NEC2_9PEZI</name>
<evidence type="ECO:0000313" key="1">
    <source>
        <dbReference type="EMBL" id="KAK3715261.1"/>
    </source>
</evidence>
<organism evidence="1 2">
    <name type="scientific">Vermiconidia calcicola</name>
    <dbReference type="NCBI Taxonomy" id="1690605"/>
    <lineage>
        <taxon>Eukaryota</taxon>
        <taxon>Fungi</taxon>
        <taxon>Dikarya</taxon>
        <taxon>Ascomycota</taxon>
        <taxon>Pezizomycotina</taxon>
        <taxon>Dothideomycetes</taxon>
        <taxon>Dothideomycetidae</taxon>
        <taxon>Mycosphaerellales</taxon>
        <taxon>Extremaceae</taxon>
        <taxon>Vermiconidia</taxon>
    </lineage>
</organism>
<protein>
    <submittedName>
        <fullName evidence="1">Uncharacterized protein</fullName>
    </submittedName>
</protein>
<accession>A0ACC3NEC2</accession>
<proteinExistence type="predicted"/>
<dbReference type="EMBL" id="JAUTXU010000050">
    <property type="protein sequence ID" value="KAK3715261.1"/>
    <property type="molecule type" value="Genomic_DNA"/>
</dbReference>
<sequence>MAPPKLTLYLDIISPFAYIAFYITKNSPVFKKCEVTYVPIFLGGVMKACGNIAPLEIKNKDKWINVERKRWQKAFNIPMSDDTPKPFPQPTLNTQRALCAIEMSQPEKLTDCFGALYQAFWVENQTIGKPEVIAPVLTKALGEKDAKSIMEKMSSPDAKKRLSENSDAAMADGAFGLPWFVATNANGEKESFWGVDHMGQVVEHLGLERKDEPGLRAML</sequence>